<feature type="active site" description="Nucleophile" evidence="8">
    <location>
        <position position="176"/>
    </location>
</feature>
<evidence type="ECO:0000256" key="3">
    <source>
        <dbReference type="ARBA" id="ARBA00022801"/>
    </source>
</evidence>
<keyword evidence="2 9" id="KW-0732">Signal</keyword>
<dbReference type="InterPro" id="IPR029058">
    <property type="entry name" value="AB_hydrolase_fold"/>
</dbReference>
<keyword evidence="6" id="KW-0325">Glycoprotein</keyword>
<dbReference type="Proteomes" id="UP001142055">
    <property type="component" value="Chromosome 2"/>
</dbReference>
<dbReference type="FunFam" id="3.40.50.1820:FF:000057">
    <property type="entry name" value="Lipase"/>
    <property type="match status" value="1"/>
</dbReference>
<evidence type="ECO:0000256" key="5">
    <source>
        <dbReference type="ARBA" id="ARBA00023098"/>
    </source>
</evidence>
<accession>A0A9Q0M8P7</accession>
<reference evidence="11" key="1">
    <citation type="submission" date="2022-12" db="EMBL/GenBank/DDBJ databases">
        <title>Genome assemblies of Blomia tropicalis.</title>
        <authorList>
            <person name="Cui Y."/>
        </authorList>
    </citation>
    <scope>NUCLEOTIDE SEQUENCE</scope>
    <source>
        <tissue evidence="11">Adult mites</tissue>
    </source>
</reference>
<keyword evidence="3 7" id="KW-0378">Hydrolase</keyword>
<comment type="caution">
    <text evidence="11">The sequence shown here is derived from an EMBL/GenBank/DDBJ whole genome shotgun (WGS) entry which is preliminary data.</text>
</comment>
<feature type="active site" description="Charge relay system" evidence="8">
    <location>
        <position position="347"/>
    </location>
</feature>
<proteinExistence type="inferred from homology"/>
<evidence type="ECO:0000256" key="6">
    <source>
        <dbReference type="ARBA" id="ARBA00023180"/>
    </source>
</evidence>
<dbReference type="GO" id="GO:0016788">
    <property type="term" value="F:hydrolase activity, acting on ester bonds"/>
    <property type="evidence" value="ECO:0007669"/>
    <property type="project" value="InterPro"/>
</dbReference>
<dbReference type="InterPro" id="IPR025483">
    <property type="entry name" value="Lipase_euk"/>
</dbReference>
<gene>
    <name evidence="11" type="ORF">RDWZM_006550</name>
</gene>
<dbReference type="PIRSF" id="PIRSF000862">
    <property type="entry name" value="Steryl_ester_lip"/>
    <property type="match status" value="1"/>
</dbReference>
<name>A0A9Q0M8P7_BLOTA</name>
<dbReference type="Pfam" id="PF00561">
    <property type="entry name" value="Abhydrolase_1"/>
    <property type="match status" value="1"/>
</dbReference>
<evidence type="ECO:0000256" key="4">
    <source>
        <dbReference type="ARBA" id="ARBA00022963"/>
    </source>
</evidence>
<dbReference type="PANTHER" id="PTHR11005">
    <property type="entry name" value="LYSOSOMAL ACID LIPASE-RELATED"/>
    <property type="match status" value="1"/>
</dbReference>
<organism evidence="11 12">
    <name type="scientific">Blomia tropicalis</name>
    <name type="common">Mite</name>
    <dbReference type="NCBI Taxonomy" id="40697"/>
    <lineage>
        <taxon>Eukaryota</taxon>
        <taxon>Metazoa</taxon>
        <taxon>Ecdysozoa</taxon>
        <taxon>Arthropoda</taxon>
        <taxon>Chelicerata</taxon>
        <taxon>Arachnida</taxon>
        <taxon>Acari</taxon>
        <taxon>Acariformes</taxon>
        <taxon>Sarcoptiformes</taxon>
        <taxon>Astigmata</taxon>
        <taxon>Glycyphagoidea</taxon>
        <taxon>Echimyopodidae</taxon>
        <taxon>Blomia</taxon>
    </lineage>
</organism>
<evidence type="ECO:0000313" key="11">
    <source>
        <dbReference type="EMBL" id="KAJ6220738.1"/>
    </source>
</evidence>
<keyword evidence="5" id="KW-0443">Lipid metabolism</keyword>
<dbReference type="InterPro" id="IPR000073">
    <property type="entry name" value="AB_hydrolase_1"/>
</dbReference>
<keyword evidence="4 7" id="KW-0442">Lipid degradation</keyword>
<evidence type="ECO:0000256" key="7">
    <source>
        <dbReference type="PIRNR" id="PIRNR000862"/>
    </source>
</evidence>
<dbReference type="EMBL" id="JAPWDV010000002">
    <property type="protein sequence ID" value="KAJ6220738.1"/>
    <property type="molecule type" value="Genomic_DNA"/>
</dbReference>
<evidence type="ECO:0000256" key="1">
    <source>
        <dbReference type="ARBA" id="ARBA00010701"/>
    </source>
</evidence>
<feature type="domain" description="AB hydrolase-1" evidence="10">
    <location>
        <begin position="72"/>
        <end position="191"/>
    </location>
</feature>
<evidence type="ECO:0000256" key="2">
    <source>
        <dbReference type="ARBA" id="ARBA00022729"/>
    </source>
</evidence>
<dbReference type="OrthoDB" id="9974421at2759"/>
<evidence type="ECO:0000313" key="12">
    <source>
        <dbReference type="Proteomes" id="UP001142055"/>
    </source>
</evidence>
<protein>
    <recommendedName>
        <fullName evidence="7">Lipase</fullName>
    </recommendedName>
</protein>
<keyword evidence="12" id="KW-1185">Reference proteome</keyword>
<feature type="active site" description="Charge relay system" evidence="8">
    <location>
        <position position="379"/>
    </location>
</feature>
<sequence>MKIFNIFLMIPIVNGFLHSTDPDENLSIKELILSHGYDLQEHRIVTHDGYVLMLHRAVPFDYDRTTYNIFRKPVIIFHGVITDTAYFYFNSPLENTTHTSCSDNFGFCLLKQGRYDLWIPNARGNRYSRGHLRYSDHDSRYWSFSWDHIAMGDIPAFIDYIRQETNHKTVGYIGYSQGAGTLFAFLSMRPEYTNVIQPFICWAPGVILKGAKTIIAKPLVASIPWLTKNPGQFLLSNELINPLLQYFGCRPGLRSIMCNLVFQAIFGPSQSLNSTRIATYSHYVPSSISNWQAAHYADIGSSGRFSRFDYGHPMTNLAVYGQPIPPTWPIHRIPTKMKILIIYGATDWFIDKTNAQKLIRMLRNLGHYVQGAMISNWNHVDFLMGYQTGKLVFDRTVKFLDLYAWDDIDWTQLIP</sequence>
<dbReference type="AlphaFoldDB" id="A0A9Q0M8P7"/>
<dbReference type="SUPFAM" id="SSF53474">
    <property type="entry name" value="alpha/beta-Hydrolases"/>
    <property type="match status" value="1"/>
</dbReference>
<feature type="signal peptide" evidence="9">
    <location>
        <begin position="1"/>
        <end position="15"/>
    </location>
</feature>
<feature type="chain" id="PRO_5040131666" description="Lipase" evidence="9">
    <location>
        <begin position="16"/>
        <end position="415"/>
    </location>
</feature>
<dbReference type="OMA" id="STPSWHH"/>
<comment type="similarity">
    <text evidence="1 7">Belongs to the AB hydrolase superfamily. Lipase family.</text>
</comment>
<dbReference type="GO" id="GO:0016042">
    <property type="term" value="P:lipid catabolic process"/>
    <property type="evidence" value="ECO:0007669"/>
    <property type="project" value="UniProtKB-KW"/>
</dbReference>
<evidence type="ECO:0000259" key="10">
    <source>
        <dbReference type="Pfam" id="PF00561"/>
    </source>
</evidence>
<dbReference type="Gene3D" id="3.40.50.1820">
    <property type="entry name" value="alpha/beta hydrolase"/>
    <property type="match status" value="1"/>
</dbReference>
<evidence type="ECO:0000256" key="9">
    <source>
        <dbReference type="SAM" id="SignalP"/>
    </source>
</evidence>
<evidence type="ECO:0000256" key="8">
    <source>
        <dbReference type="PIRSR" id="PIRSR000862-1"/>
    </source>
</evidence>